<sequence>MSPRLFWFVVGAGAATWWHKHHDESHHIQQGSGPSHGGCSSQSNKSWGQGAPNNGGVGLSANPMASSNSNSQAQPTNGSWNTSLSSRIPSWSGGFGVDMSPPQATPEQATSSVVFEERKKIMDLGQHIGNTVSELSEATLDTLMSSAAALKAKLTEQRLQRERLEQERKQEEEYRRMNPPRYV</sequence>
<feature type="compositionally biased region" description="Polar residues" evidence="1">
    <location>
        <begin position="76"/>
        <end position="85"/>
    </location>
</feature>
<dbReference type="OrthoDB" id="2960209at2759"/>
<dbReference type="EMBL" id="JAACJM010000101">
    <property type="protein sequence ID" value="KAF5346568.1"/>
    <property type="molecule type" value="Genomic_DNA"/>
</dbReference>
<name>A0A8H5CT37_9AGAR</name>
<comment type="caution">
    <text evidence="2">The sequence shown here is derived from an EMBL/GenBank/DDBJ whole genome shotgun (WGS) entry which is preliminary data.</text>
</comment>
<dbReference type="Proteomes" id="UP000559256">
    <property type="component" value="Unassembled WGS sequence"/>
</dbReference>
<gene>
    <name evidence="2" type="ORF">D9758_013453</name>
</gene>
<evidence type="ECO:0000313" key="3">
    <source>
        <dbReference type="Proteomes" id="UP000559256"/>
    </source>
</evidence>
<evidence type="ECO:0000256" key="1">
    <source>
        <dbReference type="SAM" id="MobiDB-lite"/>
    </source>
</evidence>
<organism evidence="2 3">
    <name type="scientific">Tetrapyrgos nigripes</name>
    <dbReference type="NCBI Taxonomy" id="182062"/>
    <lineage>
        <taxon>Eukaryota</taxon>
        <taxon>Fungi</taxon>
        <taxon>Dikarya</taxon>
        <taxon>Basidiomycota</taxon>
        <taxon>Agaricomycotina</taxon>
        <taxon>Agaricomycetes</taxon>
        <taxon>Agaricomycetidae</taxon>
        <taxon>Agaricales</taxon>
        <taxon>Marasmiineae</taxon>
        <taxon>Marasmiaceae</taxon>
        <taxon>Tetrapyrgos</taxon>
    </lineage>
</organism>
<reference evidence="2 3" key="1">
    <citation type="journal article" date="2020" name="ISME J.">
        <title>Uncovering the hidden diversity of litter-decomposition mechanisms in mushroom-forming fungi.</title>
        <authorList>
            <person name="Floudas D."/>
            <person name="Bentzer J."/>
            <person name="Ahren D."/>
            <person name="Johansson T."/>
            <person name="Persson P."/>
            <person name="Tunlid A."/>
        </authorList>
    </citation>
    <scope>NUCLEOTIDE SEQUENCE [LARGE SCALE GENOMIC DNA]</scope>
    <source>
        <strain evidence="2 3">CBS 291.85</strain>
    </source>
</reference>
<evidence type="ECO:0000313" key="2">
    <source>
        <dbReference type="EMBL" id="KAF5346568.1"/>
    </source>
</evidence>
<protein>
    <submittedName>
        <fullName evidence="2">Uncharacterized protein</fullName>
    </submittedName>
</protein>
<dbReference type="AlphaFoldDB" id="A0A8H5CT37"/>
<keyword evidence="3" id="KW-1185">Reference proteome</keyword>
<feature type="compositionally biased region" description="Basic and acidic residues" evidence="1">
    <location>
        <begin position="157"/>
        <end position="176"/>
    </location>
</feature>
<feature type="compositionally biased region" description="Low complexity" evidence="1">
    <location>
        <begin position="60"/>
        <end position="75"/>
    </location>
</feature>
<feature type="region of interest" description="Disordered" evidence="1">
    <location>
        <begin position="157"/>
        <end position="183"/>
    </location>
</feature>
<accession>A0A8H5CT37</accession>
<proteinExistence type="predicted"/>
<feature type="region of interest" description="Disordered" evidence="1">
    <location>
        <begin position="25"/>
        <end position="85"/>
    </location>
</feature>
<feature type="compositionally biased region" description="Polar residues" evidence="1">
    <location>
        <begin position="28"/>
        <end position="47"/>
    </location>
</feature>